<organism evidence="3 4">
    <name type="scientific">Paenibacillus allorhizoplanae</name>
    <dbReference type="NCBI Taxonomy" id="2905648"/>
    <lineage>
        <taxon>Bacteria</taxon>
        <taxon>Bacillati</taxon>
        <taxon>Bacillota</taxon>
        <taxon>Bacilli</taxon>
        <taxon>Bacillales</taxon>
        <taxon>Paenibacillaceae</taxon>
        <taxon>Paenibacillus</taxon>
    </lineage>
</organism>
<dbReference type="PROSITE" id="PS51257">
    <property type="entry name" value="PROKAR_LIPOPROTEIN"/>
    <property type="match status" value="1"/>
</dbReference>
<feature type="chain" id="PRO_5046058870" description="Extracellular solute-binding protein" evidence="2">
    <location>
        <begin position="20"/>
        <end position="450"/>
    </location>
</feature>
<feature type="signal peptide" evidence="2">
    <location>
        <begin position="1"/>
        <end position="19"/>
    </location>
</feature>
<keyword evidence="4" id="KW-1185">Reference proteome</keyword>
<dbReference type="RefSeq" id="WP_236292662.1">
    <property type="nucleotide sequence ID" value="NZ_CAKMMW010000031.1"/>
</dbReference>
<dbReference type="SUPFAM" id="SSF53850">
    <property type="entry name" value="Periplasmic binding protein-like II"/>
    <property type="match status" value="1"/>
</dbReference>
<dbReference type="InterPro" id="IPR050490">
    <property type="entry name" value="Bact_solute-bd_prot1"/>
</dbReference>
<evidence type="ECO:0008006" key="5">
    <source>
        <dbReference type="Google" id="ProtNLM"/>
    </source>
</evidence>
<name>A0ABN8H8T6_9BACL</name>
<evidence type="ECO:0000313" key="3">
    <source>
        <dbReference type="EMBL" id="CAH1228674.1"/>
    </source>
</evidence>
<dbReference type="EMBL" id="CAKMMW010000031">
    <property type="protein sequence ID" value="CAH1228674.1"/>
    <property type="molecule type" value="Genomic_DNA"/>
</dbReference>
<dbReference type="PANTHER" id="PTHR43649:SF12">
    <property type="entry name" value="DIACETYLCHITOBIOSE BINDING PROTEIN DASA"/>
    <property type="match status" value="1"/>
</dbReference>
<protein>
    <recommendedName>
        <fullName evidence="5">Extracellular solute-binding protein</fullName>
    </recommendedName>
</protein>
<evidence type="ECO:0000256" key="2">
    <source>
        <dbReference type="SAM" id="SignalP"/>
    </source>
</evidence>
<feature type="compositionally biased region" description="Low complexity" evidence="1">
    <location>
        <begin position="32"/>
        <end position="41"/>
    </location>
</feature>
<dbReference type="Pfam" id="PF01547">
    <property type="entry name" value="SBP_bac_1"/>
    <property type="match status" value="1"/>
</dbReference>
<reference evidence="3" key="1">
    <citation type="submission" date="2022-01" db="EMBL/GenBank/DDBJ databases">
        <authorList>
            <person name="Criscuolo A."/>
        </authorList>
    </citation>
    <scope>NUCLEOTIDE SEQUENCE</scope>
    <source>
        <strain evidence="3">CIP111891</strain>
    </source>
</reference>
<comment type="caution">
    <text evidence="3">The sequence shown here is derived from an EMBL/GenBank/DDBJ whole genome shotgun (WGS) entry which is preliminary data.</text>
</comment>
<proteinExistence type="predicted"/>
<dbReference type="InterPro" id="IPR006059">
    <property type="entry name" value="SBP"/>
</dbReference>
<sequence>MKKSLLVLSGVLAISAALAGCGSKSEDKPAETSGGAATSSTTKAPVTIKVQAWYTEAQGNWNKTVEAYNATHPNVKVVYESMSEKGDSQEGMKKLDLLAASGEQMDVVMYSSASDFAQRVGAGILEPLDAYLKKDNIVVKDEYKLDPVVNGKYYALPGKMIEWFVLLNKDKLDAAKLPVPTEWTWNDYAEYAKKLTSGEGAAKQYGSYFHNWKDYALLGLNNNMDNPYLVKSDGTENIDNPQVRFSLNLRNQLENVDKSSVPYFEVVSQKMAYRDVFYAGKTAMLATGNWMVGELAQNAKFNTVFAPYPKYDAKDTNGLTEVGADFMGVAANSKNKQAAYDFVKWYTTEGIQTQGLFFSGWKKADINKNVDAILASGKPDQVKFIDKTSLLSTLKVNKSTKLVVPPTYALQQEKEYLTQVELFLTGKQDLEKTISTAKAKIEDIRKSNAK</sequence>
<evidence type="ECO:0000313" key="4">
    <source>
        <dbReference type="Proteomes" id="UP000838821"/>
    </source>
</evidence>
<dbReference type="Proteomes" id="UP000838821">
    <property type="component" value="Unassembled WGS sequence"/>
</dbReference>
<dbReference type="PANTHER" id="PTHR43649">
    <property type="entry name" value="ARABINOSE-BINDING PROTEIN-RELATED"/>
    <property type="match status" value="1"/>
</dbReference>
<evidence type="ECO:0000256" key="1">
    <source>
        <dbReference type="SAM" id="MobiDB-lite"/>
    </source>
</evidence>
<gene>
    <name evidence="3" type="ORF">PAECIP111891_06325</name>
</gene>
<dbReference type="Gene3D" id="3.40.190.10">
    <property type="entry name" value="Periplasmic binding protein-like II"/>
    <property type="match status" value="1"/>
</dbReference>
<keyword evidence="2" id="KW-0732">Signal</keyword>
<accession>A0ABN8H8T6</accession>
<feature type="region of interest" description="Disordered" evidence="1">
    <location>
        <begin position="22"/>
        <end position="41"/>
    </location>
</feature>